<comment type="subunit">
    <text evidence="18">Homotrimer.</text>
</comment>
<feature type="binding site" evidence="18">
    <location>
        <position position="430"/>
    </location>
    <ligand>
        <name>acetyl-CoA</name>
        <dbReference type="ChEBI" id="CHEBI:57288"/>
    </ligand>
</feature>
<evidence type="ECO:0000256" key="10">
    <source>
        <dbReference type="ARBA" id="ARBA00022960"/>
    </source>
</evidence>
<dbReference type="Gene3D" id="2.160.10.10">
    <property type="entry name" value="Hexapeptide repeat proteins"/>
    <property type="match status" value="1"/>
</dbReference>
<dbReference type="GO" id="GO:0008360">
    <property type="term" value="P:regulation of cell shape"/>
    <property type="evidence" value="ECO:0007669"/>
    <property type="project" value="UniProtKB-KW"/>
</dbReference>
<dbReference type="EC" id="2.3.1.157" evidence="18"/>
<feature type="binding site" evidence="18">
    <location>
        <position position="25"/>
    </location>
    <ligand>
        <name>UDP-N-acetyl-alpha-D-glucosamine</name>
        <dbReference type="ChEBI" id="CHEBI:57705"/>
    </ligand>
</feature>
<feature type="binding site" evidence="18">
    <location>
        <position position="108"/>
    </location>
    <ligand>
        <name>Mg(2+)</name>
        <dbReference type="ChEBI" id="CHEBI:18420"/>
    </ligand>
</feature>
<feature type="binding site" evidence="18">
    <location>
        <position position="78"/>
    </location>
    <ligand>
        <name>UDP-N-acetyl-alpha-D-glucosamine</name>
        <dbReference type="ChEBI" id="CHEBI:57705"/>
    </ligand>
</feature>
<evidence type="ECO:0000256" key="15">
    <source>
        <dbReference type="ARBA" id="ARBA00048247"/>
    </source>
</evidence>
<feature type="binding site" evidence="18">
    <location>
        <position position="176"/>
    </location>
    <ligand>
        <name>UDP-N-acetyl-alpha-D-glucosamine</name>
        <dbReference type="ChEBI" id="CHEBI:57705"/>
    </ligand>
</feature>
<evidence type="ECO:0000256" key="11">
    <source>
        <dbReference type="ARBA" id="ARBA00022984"/>
    </source>
</evidence>
<comment type="pathway">
    <text evidence="18">Nucleotide-sugar biosynthesis; UDP-N-acetyl-alpha-D-glucosamine biosynthesis; N-acetyl-alpha-D-glucosamine 1-phosphate from alpha-D-glucosamine 6-phosphate (route II): step 2/2.</text>
</comment>
<evidence type="ECO:0000256" key="5">
    <source>
        <dbReference type="ARBA" id="ARBA00022679"/>
    </source>
</evidence>
<dbReference type="Pfam" id="PF00132">
    <property type="entry name" value="Hexapep"/>
    <property type="match status" value="1"/>
</dbReference>
<keyword evidence="10 18" id="KW-0133">Cell shape</keyword>
<evidence type="ECO:0000256" key="3">
    <source>
        <dbReference type="ARBA" id="ARBA00007947"/>
    </source>
</evidence>
<keyword evidence="13 18" id="KW-0012">Acyltransferase</keyword>
<feature type="binding site" evidence="18">
    <location>
        <begin position="11"/>
        <end position="14"/>
    </location>
    <ligand>
        <name>UDP-N-acetyl-alpha-D-glucosamine</name>
        <dbReference type="ChEBI" id="CHEBI:57705"/>
    </ligand>
</feature>
<evidence type="ECO:0000313" key="21">
    <source>
        <dbReference type="Proteomes" id="UP000664414"/>
    </source>
</evidence>
<feature type="binding site" evidence="18">
    <location>
        <position position="161"/>
    </location>
    <ligand>
        <name>UDP-N-acetyl-alpha-D-glucosamine</name>
        <dbReference type="ChEBI" id="CHEBI:57705"/>
    </ligand>
</feature>
<dbReference type="GO" id="GO:0000287">
    <property type="term" value="F:magnesium ion binding"/>
    <property type="evidence" value="ECO:0007669"/>
    <property type="project" value="UniProtKB-UniRule"/>
</dbReference>
<comment type="pathway">
    <text evidence="18">Nucleotide-sugar biosynthesis; UDP-N-acetyl-alpha-D-glucosamine biosynthesis; UDP-N-acetyl-alpha-D-glucosamine from N-acetyl-alpha-D-glucosamine 1-phosphate: step 1/1.</text>
</comment>
<dbReference type="GO" id="GO:0006048">
    <property type="term" value="P:UDP-N-acetylglucosamine biosynthetic process"/>
    <property type="evidence" value="ECO:0007669"/>
    <property type="project" value="UniProtKB-UniPathway"/>
</dbReference>
<dbReference type="InterPro" id="IPR001451">
    <property type="entry name" value="Hexapep"/>
</dbReference>
<evidence type="ECO:0000256" key="14">
    <source>
        <dbReference type="ARBA" id="ARBA00023316"/>
    </source>
</evidence>
<dbReference type="PANTHER" id="PTHR43584">
    <property type="entry name" value="NUCLEOTIDYL TRANSFERASE"/>
    <property type="match status" value="1"/>
</dbReference>
<comment type="function">
    <text evidence="17 18">Catalyzes the last two sequential reactions in the de novo biosynthetic pathway for UDP-N-acetylglucosamine (UDP-GlcNAc). The C-terminal domain catalyzes the transfer of acetyl group from acetyl coenzyme A to glucosamine-1-phosphate (GlcN-1-P) to produce N-acetylglucosamine-1-phosphate (GlcNAc-1-P), which is converted into UDP-GlcNAc by the transfer of uridine 5-monophosphate (from uridine 5-triphosphate), a reaction catalyzed by the N-terminal domain.</text>
</comment>
<feature type="binding site" evidence="18">
    <location>
        <position position="234"/>
    </location>
    <ligand>
        <name>Mg(2+)</name>
        <dbReference type="ChEBI" id="CHEBI:18420"/>
    </ligand>
</feature>
<feature type="domain" description="MobA-like NTP transferase" evidence="19">
    <location>
        <begin position="9"/>
        <end position="133"/>
    </location>
</feature>
<evidence type="ECO:0000256" key="9">
    <source>
        <dbReference type="ARBA" id="ARBA00022842"/>
    </source>
</evidence>
<dbReference type="GO" id="GO:0005737">
    <property type="term" value="C:cytoplasm"/>
    <property type="evidence" value="ECO:0007669"/>
    <property type="project" value="UniProtKB-SubCell"/>
</dbReference>
<evidence type="ECO:0000256" key="17">
    <source>
        <dbReference type="ARBA" id="ARBA00049628"/>
    </source>
</evidence>
<dbReference type="Pfam" id="PF12804">
    <property type="entry name" value="NTP_transf_3"/>
    <property type="match status" value="1"/>
</dbReference>
<feature type="binding site" evidence="18">
    <location>
        <begin position="376"/>
        <end position="377"/>
    </location>
    <ligand>
        <name>acetyl-CoA</name>
        <dbReference type="ChEBI" id="CHEBI:57288"/>
    </ligand>
</feature>
<keyword evidence="4 18" id="KW-0963">Cytoplasm</keyword>
<dbReference type="InterPro" id="IPR050065">
    <property type="entry name" value="GlmU-like"/>
</dbReference>
<comment type="similarity">
    <text evidence="2 18">In the C-terminal section; belongs to the transferase hexapeptide repeat family.</text>
</comment>
<proteinExistence type="inferred from homology"/>
<keyword evidence="14 18" id="KW-0961">Cell wall biogenesis/degradation</keyword>
<name>A0A8J7PVX5_9PROT</name>
<comment type="catalytic activity">
    <reaction evidence="16 18">
        <text>N-acetyl-alpha-D-glucosamine 1-phosphate + UTP + H(+) = UDP-N-acetyl-alpha-D-glucosamine + diphosphate</text>
        <dbReference type="Rhea" id="RHEA:13509"/>
        <dbReference type="ChEBI" id="CHEBI:15378"/>
        <dbReference type="ChEBI" id="CHEBI:33019"/>
        <dbReference type="ChEBI" id="CHEBI:46398"/>
        <dbReference type="ChEBI" id="CHEBI:57705"/>
        <dbReference type="ChEBI" id="CHEBI:57776"/>
        <dbReference type="EC" id="2.7.7.23"/>
    </reaction>
</comment>
<dbReference type="InterPro" id="IPR011004">
    <property type="entry name" value="Trimer_LpxA-like_sf"/>
</dbReference>
<dbReference type="EMBL" id="JAFKGL010000014">
    <property type="protein sequence ID" value="MBN9412909.1"/>
    <property type="molecule type" value="Genomic_DNA"/>
</dbReference>
<reference evidence="20" key="1">
    <citation type="submission" date="2021-02" db="EMBL/GenBank/DDBJ databases">
        <title>Thiocyanate and organic carbon inputs drive convergent selection for specific autotrophic Afipia and Thiobacillus strains within complex microbiomes.</title>
        <authorList>
            <person name="Huddy R.J."/>
            <person name="Sachdeva R."/>
            <person name="Kadzinga F."/>
            <person name="Kantor R.S."/>
            <person name="Harrison S.T.L."/>
            <person name="Banfield J.F."/>
        </authorList>
    </citation>
    <scope>NUCLEOTIDE SEQUENCE</scope>
    <source>
        <strain evidence="20">SCN18_10_11_15_R4_P_38_20</strain>
    </source>
</reference>
<dbReference type="GO" id="GO:0009245">
    <property type="term" value="P:lipid A biosynthetic process"/>
    <property type="evidence" value="ECO:0007669"/>
    <property type="project" value="UniProtKB-UniRule"/>
</dbReference>
<comment type="catalytic activity">
    <reaction evidence="15 18">
        <text>alpha-D-glucosamine 1-phosphate + acetyl-CoA = N-acetyl-alpha-D-glucosamine 1-phosphate + CoA + H(+)</text>
        <dbReference type="Rhea" id="RHEA:13725"/>
        <dbReference type="ChEBI" id="CHEBI:15378"/>
        <dbReference type="ChEBI" id="CHEBI:57287"/>
        <dbReference type="ChEBI" id="CHEBI:57288"/>
        <dbReference type="ChEBI" id="CHEBI:57776"/>
        <dbReference type="ChEBI" id="CHEBI:58516"/>
        <dbReference type="EC" id="2.3.1.157"/>
    </reaction>
</comment>
<keyword evidence="7 18" id="KW-0479">Metal-binding</keyword>
<dbReference type="Gene3D" id="3.90.550.10">
    <property type="entry name" value="Spore Coat Polysaccharide Biosynthesis Protein SpsA, Chain A"/>
    <property type="match status" value="1"/>
</dbReference>
<dbReference type="UniPathway" id="UPA00113">
    <property type="reaction ID" value="UER00532"/>
</dbReference>
<dbReference type="EC" id="2.7.7.23" evidence="18"/>
<keyword evidence="12 18" id="KW-0511">Multifunctional enzyme</keyword>
<dbReference type="GO" id="GO:0071555">
    <property type="term" value="P:cell wall organization"/>
    <property type="evidence" value="ECO:0007669"/>
    <property type="project" value="UniProtKB-KW"/>
</dbReference>
<dbReference type="AlphaFoldDB" id="A0A8J7PVX5"/>
<evidence type="ECO:0000256" key="18">
    <source>
        <dbReference type="HAMAP-Rule" id="MF_01631"/>
    </source>
</evidence>
<dbReference type="Proteomes" id="UP000664414">
    <property type="component" value="Unassembled WGS sequence"/>
</dbReference>
<accession>A0A8J7PVX5</accession>
<feature type="binding site" evidence="18">
    <location>
        <position position="146"/>
    </location>
    <ligand>
        <name>UDP-N-acetyl-alpha-D-glucosamine</name>
        <dbReference type="ChEBI" id="CHEBI:57705"/>
    </ligand>
</feature>
<evidence type="ECO:0000256" key="7">
    <source>
        <dbReference type="ARBA" id="ARBA00022723"/>
    </source>
</evidence>
<keyword evidence="6 18" id="KW-0548">Nucleotidyltransferase</keyword>
<evidence type="ECO:0000256" key="8">
    <source>
        <dbReference type="ARBA" id="ARBA00022737"/>
    </source>
</evidence>
<dbReference type="PANTHER" id="PTHR43584:SF3">
    <property type="entry name" value="BIFUNCTIONAL PROTEIN GLMU"/>
    <property type="match status" value="1"/>
</dbReference>
<feature type="region of interest" description="N-acetyltransferase" evidence="18">
    <location>
        <begin position="258"/>
        <end position="457"/>
    </location>
</feature>
<keyword evidence="9 18" id="KW-0460">Magnesium</keyword>
<feature type="region of interest" description="Pyrophosphorylase" evidence="18">
    <location>
        <begin position="1"/>
        <end position="236"/>
    </location>
</feature>
<dbReference type="InterPro" id="IPR029044">
    <property type="entry name" value="Nucleotide-diphossugar_trans"/>
</dbReference>
<dbReference type="InterPro" id="IPR018357">
    <property type="entry name" value="Hexapep_transf_CS"/>
</dbReference>
<organism evidence="20 21">
    <name type="scientific">Candidatus Paracaedimonas acanthamoebae</name>
    <dbReference type="NCBI Taxonomy" id="244581"/>
    <lineage>
        <taxon>Bacteria</taxon>
        <taxon>Pseudomonadati</taxon>
        <taxon>Pseudomonadota</taxon>
        <taxon>Alphaproteobacteria</taxon>
        <taxon>Holosporales</taxon>
        <taxon>Caedimonadaceae</taxon>
        <taxon>Candidatus Paracaedimonas</taxon>
    </lineage>
</organism>
<comment type="caution">
    <text evidence="20">The sequence shown here is derived from an EMBL/GenBank/DDBJ whole genome shotgun (WGS) entry which is preliminary data.</text>
</comment>
<keyword evidence="8 18" id="KW-0677">Repeat</keyword>
<evidence type="ECO:0000259" key="19">
    <source>
        <dbReference type="Pfam" id="PF12804"/>
    </source>
</evidence>
<gene>
    <name evidence="18 20" type="primary">glmU</name>
    <name evidence="20" type="ORF">J0H12_03150</name>
</gene>
<evidence type="ECO:0000313" key="20">
    <source>
        <dbReference type="EMBL" id="MBN9412909.1"/>
    </source>
</evidence>
<evidence type="ECO:0000256" key="2">
    <source>
        <dbReference type="ARBA" id="ARBA00007707"/>
    </source>
</evidence>
<dbReference type="GO" id="GO:0019134">
    <property type="term" value="F:glucosamine-1-phosphate N-acetyltransferase activity"/>
    <property type="evidence" value="ECO:0007669"/>
    <property type="project" value="UniProtKB-UniRule"/>
</dbReference>
<dbReference type="CDD" id="cd03353">
    <property type="entry name" value="LbH_GlmU_C"/>
    <property type="match status" value="1"/>
</dbReference>
<feature type="binding site" evidence="18">
    <location>
        <position position="367"/>
    </location>
    <ligand>
        <name>UDP-N-acetyl-alpha-D-glucosamine</name>
        <dbReference type="ChEBI" id="CHEBI:57705"/>
    </ligand>
</feature>
<dbReference type="GO" id="GO:0009252">
    <property type="term" value="P:peptidoglycan biosynthetic process"/>
    <property type="evidence" value="ECO:0007669"/>
    <property type="project" value="UniProtKB-UniRule"/>
</dbReference>
<dbReference type="GO" id="GO:0016020">
    <property type="term" value="C:membrane"/>
    <property type="evidence" value="ECO:0007669"/>
    <property type="project" value="GOC"/>
</dbReference>
<evidence type="ECO:0000256" key="12">
    <source>
        <dbReference type="ARBA" id="ARBA00023268"/>
    </source>
</evidence>
<feature type="binding site" evidence="18">
    <location>
        <begin position="83"/>
        <end position="84"/>
    </location>
    <ligand>
        <name>UDP-N-acetyl-alpha-D-glucosamine</name>
        <dbReference type="ChEBI" id="CHEBI:57705"/>
    </ligand>
</feature>
<dbReference type="NCBIfam" id="NF010933">
    <property type="entry name" value="PRK14353.1"/>
    <property type="match status" value="1"/>
</dbReference>
<dbReference type="InterPro" id="IPR025877">
    <property type="entry name" value="MobA-like_NTP_Trfase"/>
</dbReference>
<dbReference type="InterPro" id="IPR038009">
    <property type="entry name" value="GlmU_C_LbH"/>
</dbReference>
<feature type="binding site" evidence="18">
    <location>
        <position position="234"/>
    </location>
    <ligand>
        <name>UDP-N-acetyl-alpha-D-glucosamine</name>
        <dbReference type="ChEBI" id="CHEBI:57705"/>
    </ligand>
</feature>
<feature type="binding site" evidence="18">
    <location>
        <position position="341"/>
    </location>
    <ligand>
        <name>UDP-N-acetyl-alpha-D-glucosamine</name>
        <dbReference type="ChEBI" id="CHEBI:57705"/>
    </ligand>
</feature>
<evidence type="ECO:0000256" key="16">
    <source>
        <dbReference type="ARBA" id="ARBA00048493"/>
    </source>
</evidence>
<feature type="binding site" evidence="18">
    <location>
        <position position="413"/>
    </location>
    <ligand>
        <name>acetyl-CoA</name>
        <dbReference type="ChEBI" id="CHEBI:57288"/>
    </ligand>
</feature>
<feature type="binding site" evidence="18">
    <location>
        <position position="356"/>
    </location>
    <ligand>
        <name>UDP-N-acetyl-alpha-D-glucosamine</name>
        <dbReference type="ChEBI" id="CHEBI:57705"/>
    </ligand>
</feature>
<evidence type="ECO:0000256" key="6">
    <source>
        <dbReference type="ARBA" id="ARBA00022695"/>
    </source>
</evidence>
<dbReference type="SUPFAM" id="SSF51161">
    <property type="entry name" value="Trimeric LpxA-like enzymes"/>
    <property type="match status" value="1"/>
</dbReference>
<comment type="caution">
    <text evidence="18">Lacks conserved residue(s) required for the propagation of feature annotation.</text>
</comment>
<evidence type="ECO:0000256" key="13">
    <source>
        <dbReference type="ARBA" id="ARBA00023315"/>
    </source>
</evidence>
<feature type="binding site" evidence="18">
    <location>
        <position position="370"/>
    </location>
    <ligand>
        <name>acetyl-CoA</name>
        <dbReference type="ChEBI" id="CHEBI:57288"/>
    </ligand>
</feature>
<dbReference type="UniPathway" id="UPA00973"/>
<dbReference type="HAMAP" id="MF_01631">
    <property type="entry name" value="GlmU"/>
    <property type="match status" value="1"/>
</dbReference>
<dbReference type="GO" id="GO:0003977">
    <property type="term" value="F:UDP-N-acetylglucosamine diphosphorylase activity"/>
    <property type="evidence" value="ECO:0007669"/>
    <property type="project" value="UniProtKB-UniRule"/>
</dbReference>
<dbReference type="SUPFAM" id="SSF53448">
    <property type="entry name" value="Nucleotide-diphospho-sugar transferases"/>
    <property type="match status" value="1"/>
</dbReference>
<comment type="subcellular location">
    <subcellularLocation>
        <location evidence="1 18">Cytoplasm</location>
    </subcellularLocation>
</comment>
<comment type="pathway">
    <text evidence="18">Bacterial outer membrane biogenesis; LPS lipid A biosynthesis.</text>
</comment>
<keyword evidence="11 18" id="KW-0573">Peptidoglycan synthesis</keyword>
<dbReference type="GO" id="GO:0000902">
    <property type="term" value="P:cell morphogenesis"/>
    <property type="evidence" value="ECO:0007669"/>
    <property type="project" value="UniProtKB-UniRule"/>
</dbReference>
<dbReference type="NCBIfam" id="TIGR01173">
    <property type="entry name" value="glmU"/>
    <property type="match status" value="1"/>
</dbReference>
<dbReference type="PROSITE" id="PS00101">
    <property type="entry name" value="HEXAPEP_TRANSFERASES"/>
    <property type="match status" value="1"/>
</dbReference>
<comment type="similarity">
    <text evidence="3 18">In the N-terminal section; belongs to the N-acetylglucosamine-1-phosphate uridyltransferase family.</text>
</comment>
<keyword evidence="5 18" id="KW-0808">Transferase</keyword>
<comment type="cofactor">
    <cofactor evidence="18">
        <name>Mg(2+)</name>
        <dbReference type="ChEBI" id="CHEBI:18420"/>
    </cofactor>
    <text evidence="18">Binds 1 Mg(2+) ion per subunit.</text>
</comment>
<evidence type="ECO:0000256" key="1">
    <source>
        <dbReference type="ARBA" id="ARBA00004496"/>
    </source>
</evidence>
<feature type="active site" description="Proton acceptor" evidence="18">
    <location>
        <position position="353"/>
    </location>
</feature>
<dbReference type="InterPro" id="IPR005882">
    <property type="entry name" value="Bifunctional_GlmU"/>
</dbReference>
<dbReference type="CDD" id="cd02540">
    <property type="entry name" value="GT2_GlmU_N_bac"/>
    <property type="match status" value="1"/>
</dbReference>
<feature type="binding site" evidence="18">
    <location>
        <position position="323"/>
    </location>
    <ligand>
        <name>UDP-N-acetyl-alpha-D-glucosamine</name>
        <dbReference type="ChEBI" id="CHEBI:57705"/>
    </ligand>
</feature>
<feature type="region of interest" description="Linker" evidence="18">
    <location>
        <begin position="237"/>
        <end position="257"/>
    </location>
</feature>
<protein>
    <recommendedName>
        <fullName evidence="18">Bifunctional protein GlmU</fullName>
    </recommendedName>
    <domain>
        <recommendedName>
            <fullName evidence="18">UDP-N-acetylglucosamine pyrophosphorylase</fullName>
            <ecNumber evidence="18">2.7.7.23</ecNumber>
        </recommendedName>
        <alternativeName>
            <fullName evidence="18">N-acetylglucosamine-1-phosphate uridyltransferase</fullName>
        </alternativeName>
    </domain>
    <domain>
        <recommendedName>
            <fullName evidence="18">Glucosamine-1-phosphate N-acetyltransferase</fullName>
            <ecNumber evidence="18">2.3.1.157</ecNumber>
        </recommendedName>
    </domain>
</protein>
<evidence type="ECO:0000256" key="4">
    <source>
        <dbReference type="ARBA" id="ARBA00022490"/>
    </source>
</evidence>
<sequence length="457" mass="49863">MSDCSLLTLILAAGKGTRMRSSLPKVLHPIGGRPMIHYILETASALQPEKVALVVSDSQESVVHSAQEMVPELIPVIQEQQLGTAHAVLSARSFIKNFKGIILILFGDTPLVRHETLLEVLDRFKNPSRPAAVILGMQLDDPKMYGRIVTSHNNQVEAIIEHREANEEIKKIKLCNAGVMALDGNYAVQLLEKITPQISNQERYLTDIVAIARSEALKVEVVIAQDPSEFEGINTRKDLAEIEAKIQNRWRAGALEKGVTMIAPETVFLSYDTQISSDVTIHPYVNVGPKTIIEENVTIRSFTDIEGSHIKKGVTIGPFARLRPTTILEEGVKIGNFVEVKNSTLGIKAKANHLTYIGDAIIGEKTNIGAGTITCNYDGFSKWKTHIGNYVSIGANSSLVAPLKIGDHAYIGAGSTITKDVASESLAVARAQVKEIEKGALALQKRKSTQTHKKDVT</sequence>